<comment type="similarity">
    <text evidence="2">Belongs to the TspO/BZRP family.</text>
</comment>
<accession>A0A396RQY4</accession>
<dbReference type="Proteomes" id="UP000266693">
    <property type="component" value="Unassembled WGS sequence"/>
</dbReference>
<dbReference type="GO" id="GO:0033013">
    <property type="term" value="P:tetrapyrrole metabolic process"/>
    <property type="evidence" value="ECO:0007669"/>
    <property type="project" value="UniProtKB-ARBA"/>
</dbReference>
<dbReference type="GO" id="GO:0016020">
    <property type="term" value="C:membrane"/>
    <property type="evidence" value="ECO:0007669"/>
    <property type="project" value="UniProtKB-SubCell"/>
</dbReference>
<protein>
    <submittedName>
        <fullName evidence="7">Tryptophan-rich sensory protein</fullName>
    </submittedName>
</protein>
<dbReference type="Gene3D" id="1.20.1260.100">
    <property type="entry name" value="TspO/MBR protein"/>
    <property type="match status" value="1"/>
</dbReference>
<gene>
    <name evidence="7" type="ORF">D1610_14995</name>
</gene>
<keyword evidence="5 6" id="KW-0472">Membrane</keyword>
<keyword evidence="4 6" id="KW-1133">Transmembrane helix</keyword>
<keyword evidence="3 6" id="KW-0812">Transmembrane</keyword>
<evidence type="ECO:0000256" key="1">
    <source>
        <dbReference type="ARBA" id="ARBA00004141"/>
    </source>
</evidence>
<evidence type="ECO:0000256" key="2">
    <source>
        <dbReference type="ARBA" id="ARBA00007524"/>
    </source>
</evidence>
<evidence type="ECO:0000313" key="7">
    <source>
        <dbReference type="EMBL" id="RHW16693.1"/>
    </source>
</evidence>
<evidence type="ECO:0000256" key="5">
    <source>
        <dbReference type="ARBA" id="ARBA00023136"/>
    </source>
</evidence>
<reference evidence="7 8" key="1">
    <citation type="submission" date="2018-08" db="EMBL/GenBank/DDBJ databases">
        <title>The multiple taxonomic identification of Sphingomonas gilva.</title>
        <authorList>
            <person name="Zhu D."/>
            <person name="Zheng S."/>
        </authorList>
    </citation>
    <scope>NUCLEOTIDE SEQUENCE [LARGE SCALE GENOMIC DNA]</scope>
    <source>
        <strain evidence="7 8">ZDH117</strain>
    </source>
</reference>
<dbReference type="PANTHER" id="PTHR10057">
    <property type="entry name" value="PERIPHERAL-TYPE BENZODIAZEPINE RECEPTOR"/>
    <property type="match status" value="1"/>
</dbReference>
<feature type="transmembrane region" description="Helical" evidence="6">
    <location>
        <begin position="132"/>
        <end position="152"/>
    </location>
</feature>
<keyword evidence="8" id="KW-1185">Reference proteome</keyword>
<dbReference type="InterPro" id="IPR038330">
    <property type="entry name" value="TspO/MBR-related_sf"/>
</dbReference>
<feature type="transmembrane region" description="Helical" evidence="6">
    <location>
        <begin position="75"/>
        <end position="93"/>
    </location>
</feature>
<feature type="transmembrane region" description="Helical" evidence="6">
    <location>
        <begin position="105"/>
        <end position="125"/>
    </location>
</feature>
<evidence type="ECO:0000256" key="6">
    <source>
        <dbReference type="SAM" id="Phobius"/>
    </source>
</evidence>
<dbReference type="Pfam" id="PF03073">
    <property type="entry name" value="TspO_MBR"/>
    <property type="match status" value="1"/>
</dbReference>
<feature type="transmembrane region" description="Helical" evidence="6">
    <location>
        <begin position="51"/>
        <end position="68"/>
    </location>
</feature>
<dbReference type="PANTHER" id="PTHR10057:SF0">
    <property type="entry name" value="TRANSLOCATOR PROTEIN"/>
    <property type="match status" value="1"/>
</dbReference>
<evidence type="ECO:0000256" key="4">
    <source>
        <dbReference type="ARBA" id="ARBA00022989"/>
    </source>
</evidence>
<evidence type="ECO:0000313" key="8">
    <source>
        <dbReference type="Proteomes" id="UP000266693"/>
    </source>
</evidence>
<dbReference type="PIRSF" id="PIRSF005859">
    <property type="entry name" value="PBR"/>
    <property type="match status" value="1"/>
</dbReference>
<dbReference type="EMBL" id="QWLV01000008">
    <property type="protein sequence ID" value="RHW16693.1"/>
    <property type="molecule type" value="Genomic_DNA"/>
</dbReference>
<organism evidence="7 8">
    <name type="scientific">Sphingomonas gilva</name>
    <dbReference type="NCBI Taxonomy" id="2305907"/>
    <lineage>
        <taxon>Bacteria</taxon>
        <taxon>Pseudomonadati</taxon>
        <taxon>Pseudomonadota</taxon>
        <taxon>Alphaproteobacteria</taxon>
        <taxon>Sphingomonadales</taxon>
        <taxon>Sphingomonadaceae</taxon>
        <taxon>Sphingomonas</taxon>
    </lineage>
</organism>
<dbReference type="OrthoDB" id="9795496at2"/>
<dbReference type="InterPro" id="IPR004307">
    <property type="entry name" value="TspO_MBR"/>
</dbReference>
<comment type="caution">
    <text evidence="7">The sequence shown here is derived from an EMBL/GenBank/DDBJ whole genome shotgun (WGS) entry which is preliminary data.</text>
</comment>
<dbReference type="FunFam" id="1.20.1260.100:FF:000001">
    <property type="entry name" value="translocator protein 2"/>
    <property type="match status" value="1"/>
</dbReference>
<sequence length="173" mass="19175">MSFLRWAAVTVPLILFLGFLSGWLAQSGEENAWYRALAKPELTPPGWAFPVAWTTLYILLGLAIAMILNARGARLRGVGVALFVMQMVLNLAWTPLFFSAHQVTAAFWLIVFMLAISIAATFVFARMRKAAAWLMVPYMVWISFAGMLTLGIDRLNPNAETLVPASARTKILL</sequence>
<dbReference type="RefSeq" id="WP_118865005.1">
    <property type="nucleotide sequence ID" value="NZ_QWLV01000008.1"/>
</dbReference>
<proteinExistence type="inferred from homology"/>
<evidence type="ECO:0000256" key="3">
    <source>
        <dbReference type="ARBA" id="ARBA00022692"/>
    </source>
</evidence>
<name>A0A396RQY4_9SPHN</name>
<dbReference type="CDD" id="cd15904">
    <property type="entry name" value="TSPO_MBR"/>
    <property type="match status" value="1"/>
</dbReference>
<dbReference type="AlphaFoldDB" id="A0A396RQY4"/>
<comment type="subcellular location">
    <subcellularLocation>
        <location evidence="1">Membrane</location>
        <topology evidence="1">Multi-pass membrane protein</topology>
    </subcellularLocation>
</comment>